<dbReference type="PANTHER" id="PTHR43708:SF5">
    <property type="entry name" value="CONSERVED EXPRESSED OXIDOREDUCTASE (EUROFUNG)-RELATED"/>
    <property type="match status" value="1"/>
</dbReference>
<dbReference type="Gene3D" id="3.40.50.720">
    <property type="entry name" value="NAD(P)-binding Rossmann-like Domain"/>
    <property type="match status" value="1"/>
</dbReference>
<sequence>MVEGDVRFGVVGYGAGGRFFHSPFLQAAEGVSLSAVLARSAEKQALVRQDLPGTPVVDTLADLVGVVDAVVITTPPATRRALVLEALSLGLHVVADKPFAPDADIARELRDAANDAGLLLTPYHNRRWDPDFRTVQGLLAAGQVGEPVEFESRFDLYEPWTIEGGPGGGVLSDLGSHLIDQAFHLCGPVERVRAELQPFDTDRGPSDAAFVMSLTHTSGVISRLRAGKVGRATGRELRLSGTEAGYRSLRGTDVLPTALFAGGRPGDDGWGAEVPERWGELVTADGVAPVPSATSSWEQYYEQFARAVRGTDVPPVTADEAIEVVRIIDAARRSAEQDEVVLLRG</sequence>
<organism evidence="5 6">
    <name type="scientific">Nakamurella alba</name>
    <dbReference type="NCBI Taxonomy" id="2665158"/>
    <lineage>
        <taxon>Bacteria</taxon>
        <taxon>Bacillati</taxon>
        <taxon>Actinomycetota</taxon>
        <taxon>Actinomycetes</taxon>
        <taxon>Nakamurellales</taxon>
        <taxon>Nakamurellaceae</taxon>
        <taxon>Nakamurella</taxon>
    </lineage>
</organism>
<dbReference type="EMBL" id="WLYK01000005">
    <property type="protein sequence ID" value="MTD14718.1"/>
    <property type="molecule type" value="Genomic_DNA"/>
</dbReference>
<keyword evidence="6" id="KW-1185">Reference proteome</keyword>
<dbReference type="Proteomes" id="UP000460221">
    <property type="component" value="Unassembled WGS sequence"/>
</dbReference>
<feature type="domain" description="Gfo/Idh/MocA-like oxidoreductase N-terminal" evidence="3">
    <location>
        <begin position="6"/>
        <end position="123"/>
    </location>
</feature>
<dbReference type="SUPFAM" id="SSF55347">
    <property type="entry name" value="Glyceraldehyde-3-phosphate dehydrogenase-like, C-terminal domain"/>
    <property type="match status" value="1"/>
</dbReference>
<comment type="caution">
    <text evidence="5">The sequence shown here is derived from an EMBL/GenBank/DDBJ whole genome shotgun (WGS) entry which is preliminary data.</text>
</comment>
<evidence type="ECO:0000313" key="5">
    <source>
        <dbReference type="EMBL" id="MTD14718.1"/>
    </source>
</evidence>
<dbReference type="Pfam" id="PF02894">
    <property type="entry name" value="GFO_IDH_MocA_C"/>
    <property type="match status" value="1"/>
</dbReference>
<dbReference type="GO" id="GO:0000166">
    <property type="term" value="F:nucleotide binding"/>
    <property type="evidence" value="ECO:0007669"/>
    <property type="project" value="InterPro"/>
</dbReference>
<dbReference type="PANTHER" id="PTHR43708">
    <property type="entry name" value="CONSERVED EXPRESSED OXIDOREDUCTASE (EUROFUNG)"/>
    <property type="match status" value="1"/>
</dbReference>
<evidence type="ECO:0000256" key="2">
    <source>
        <dbReference type="ARBA" id="ARBA00023002"/>
    </source>
</evidence>
<dbReference type="InterPro" id="IPR004104">
    <property type="entry name" value="Gfo/Idh/MocA-like_OxRdtase_C"/>
</dbReference>
<gene>
    <name evidence="5" type="ORF">GIS00_12280</name>
</gene>
<dbReference type="InterPro" id="IPR036291">
    <property type="entry name" value="NAD(P)-bd_dom_sf"/>
</dbReference>
<reference evidence="5 6" key="1">
    <citation type="submission" date="2019-11" db="EMBL/GenBank/DDBJ databases">
        <authorList>
            <person name="Jiang L.-Q."/>
        </authorList>
    </citation>
    <scope>NUCLEOTIDE SEQUENCE [LARGE SCALE GENOMIC DNA]</scope>
    <source>
        <strain evidence="5 6">YIM 132087</strain>
    </source>
</reference>
<keyword evidence="2" id="KW-0560">Oxidoreductase</keyword>
<name>A0A7K1FKT1_9ACTN</name>
<evidence type="ECO:0000313" key="6">
    <source>
        <dbReference type="Proteomes" id="UP000460221"/>
    </source>
</evidence>
<dbReference type="AlphaFoldDB" id="A0A7K1FKT1"/>
<dbReference type="SUPFAM" id="SSF51735">
    <property type="entry name" value="NAD(P)-binding Rossmann-fold domains"/>
    <property type="match status" value="1"/>
</dbReference>
<dbReference type="Pfam" id="PF01408">
    <property type="entry name" value="GFO_IDH_MocA"/>
    <property type="match status" value="1"/>
</dbReference>
<evidence type="ECO:0000256" key="1">
    <source>
        <dbReference type="ARBA" id="ARBA00010928"/>
    </source>
</evidence>
<feature type="domain" description="Gfo/Idh/MocA-like oxidoreductase C-terminal" evidence="4">
    <location>
        <begin position="138"/>
        <end position="341"/>
    </location>
</feature>
<dbReference type="GO" id="GO:0016491">
    <property type="term" value="F:oxidoreductase activity"/>
    <property type="evidence" value="ECO:0007669"/>
    <property type="project" value="UniProtKB-KW"/>
</dbReference>
<evidence type="ECO:0000259" key="4">
    <source>
        <dbReference type="Pfam" id="PF02894"/>
    </source>
</evidence>
<accession>A0A7K1FKT1</accession>
<dbReference type="InterPro" id="IPR000683">
    <property type="entry name" value="Gfo/Idh/MocA-like_OxRdtase_N"/>
</dbReference>
<dbReference type="Gene3D" id="3.30.360.10">
    <property type="entry name" value="Dihydrodipicolinate Reductase, domain 2"/>
    <property type="match status" value="1"/>
</dbReference>
<dbReference type="RefSeq" id="WP_154768752.1">
    <property type="nucleotide sequence ID" value="NZ_WLYK01000005.1"/>
</dbReference>
<comment type="similarity">
    <text evidence="1">Belongs to the Gfo/Idh/MocA family.</text>
</comment>
<dbReference type="InterPro" id="IPR051317">
    <property type="entry name" value="Gfo/Idh/MocA_oxidoreduct"/>
</dbReference>
<proteinExistence type="inferred from homology"/>
<evidence type="ECO:0000259" key="3">
    <source>
        <dbReference type="Pfam" id="PF01408"/>
    </source>
</evidence>
<protein>
    <submittedName>
        <fullName evidence="5">Gfo/Idh/MocA family oxidoreductase</fullName>
    </submittedName>
</protein>